<evidence type="ECO:0000313" key="1">
    <source>
        <dbReference type="EMBL" id="EUC34347.1"/>
    </source>
</evidence>
<gene>
    <name evidence="1" type="ORF">COCCADRAFT_93763</name>
</gene>
<reference evidence="1 2" key="1">
    <citation type="journal article" date="2013" name="PLoS Genet.">
        <title>Comparative genome structure, secondary metabolite, and effector coding capacity across Cochliobolus pathogens.</title>
        <authorList>
            <person name="Condon B.J."/>
            <person name="Leng Y."/>
            <person name="Wu D."/>
            <person name="Bushley K.E."/>
            <person name="Ohm R.A."/>
            <person name="Otillar R."/>
            <person name="Martin J."/>
            <person name="Schackwitz W."/>
            <person name="Grimwood J."/>
            <person name="MohdZainudin N."/>
            <person name="Xue C."/>
            <person name="Wang R."/>
            <person name="Manning V.A."/>
            <person name="Dhillon B."/>
            <person name="Tu Z.J."/>
            <person name="Steffenson B.J."/>
            <person name="Salamov A."/>
            <person name="Sun H."/>
            <person name="Lowry S."/>
            <person name="LaButti K."/>
            <person name="Han J."/>
            <person name="Copeland A."/>
            <person name="Lindquist E."/>
            <person name="Barry K."/>
            <person name="Schmutz J."/>
            <person name="Baker S.E."/>
            <person name="Ciuffetti L.M."/>
            <person name="Grigoriev I.V."/>
            <person name="Zhong S."/>
            <person name="Turgeon B.G."/>
        </authorList>
    </citation>
    <scope>NUCLEOTIDE SEQUENCE [LARGE SCALE GENOMIC DNA]</scope>
    <source>
        <strain evidence="1 2">26-R-13</strain>
    </source>
</reference>
<organism evidence="1 2">
    <name type="scientific">Cochliobolus carbonum (strain 26-R-13)</name>
    <name type="common">Maize leaf spot fungus</name>
    <name type="synonym">Bipolaris zeicola</name>
    <dbReference type="NCBI Taxonomy" id="930089"/>
    <lineage>
        <taxon>Eukaryota</taxon>
        <taxon>Fungi</taxon>
        <taxon>Dikarya</taxon>
        <taxon>Ascomycota</taxon>
        <taxon>Pezizomycotina</taxon>
        <taxon>Dothideomycetes</taxon>
        <taxon>Pleosporomycetidae</taxon>
        <taxon>Pleosporales</taxon>
        <taxon>Pleosporineae</taxon>
        <taxon>Pleosporaceae</taxon>
        <taxon>Bipolaris</taxon>
    </lineage>
</organism>
<name>W6Y3T2_COCC2</name>
<accession>W6Y3T2</accession>
<evidence type="ECO:0000313" key="2">
    <source>
        <dbReference type="Proteomes" id="UP000053841"/>
    </source>
</evidence>
<proteinExistence type="predicted"/>
<dbReference type="RefSeq" id="XP_007711381.1">
    <property type="nucleotide sequence ID" value="XM_007713191.1"/>
</dbReference>
<dbReference type="AlphaFoldDB" id="W6Y3T2"/>
<dbReference type="HOGENOM" id="CLU_2249637_0_0_1"/>
<dbReference type="Proteomes" id="UP000053841">
    <property type="component" value="Unassembled WGS sequence"/>
</dbReference>
<protein>
    <submittedName>
        <fullName evidence="1">Uncharacterized protein</fullName>
    </submittedName>
</protein>
<dbReference type="KEGG" id="bze:COCCADRAFT_93763"/>
<dbReference type="EMBL" id="KI964593">
    <property type="protein sequence ID" value="EUC34347.1"/>
    <property type="molecule type" value="Genomic_DNA"/>
</dbReference>
<sequence>MGVWAVTSLLSPPLRGDLPPDQGSDSVTAYRVYLQHLPFIEHELCSSRTTLFPTRFARTCSPRSTCCSILICNARSLPPNQLPNFFQTVVRKPIHLSVQIRSTS</sequence>
<keyword evidence="2" id="KW-1185">Reference proteome</keyword>
<dbReference type="GeneID" id="19153631"/>